<dbReference type="InterPro" id="IPR003778">
    <property type="entry name" value="CT_A_B"/>
</dbReference>
<reference evidence="6" key="1">
    <citation type="journal article" date="2019" name="Int. J. Syst. Evol. Microbiol.">
        <title>The Global Catalogue of Microorganisms (GCM) 10K type strain sequencing project: providing services to taxonomists for standard genome sequencing and annotation.</title>
        <authorList>
            <consortium name="The Broad Institute Genomics Platform"/>
            <consortium name="The Broad Institute Genome Sequencing Center for Infectious Disease"/>
            <person name="Wu L."/>
            <person name="Ma J."/>
        </authorList>
    </citation>
    <scope>NUCLEOTIDE SEQUENCE [LARGE SCALE GENOMIC DNA]</scope>
    <source>
        <strain evidence="6">NBRC 100033</strain>
    </source>
</reference>
<dbReference type="EMBL" id="BSOR01000016">
    <property type="protein sequence ID" value="GLR63557.1"/>
    <property type="molecule type" value="Genomic_DNA"/>
</dbReference>
<sequence length="320" mass="34039">MNKPKQSPLGLKVMSAGFLTLLQDAGRNQVMHQGLANGGAMDRHAWAWANRLLGNAYNTPTLEITFGGLQLESQVATRIAITGAKVPLTVNGKPQNLWSSIVLAPGDQVHLGAPLAGLRSYLAVTGGFNVSQNLGASCATLMREGTGGQNEDGQKVAAGDLLPCKALTSHALNQQAFKVPASRVSDYQAPLLLDVILGAQVDRFPAPSLEKFFNKAYQISPQTDRMGARLDGPALDVIGERLISEGISLGAIQVTADGQPIILLNDRQTIGGYPKLGAVTPRSLDALAQRLPGSEVRFNAVSLYQAQLAEREFLQFFKGS</sequence>
<evidence type="ECO:0000313" key="5">
    <source>
        <dbReference type="EMBL" id="GLR63557.1"/>
    </source>
</evidence>
<dbReference type="PANTHER" id="PTHR43309">
    <property type="entry name" value="5-OXOPROLINASE SUBUNIT C"/>
    <property type="match status" value="1"/>
</dbReference>
<dbReference type="RefSeq" id="WP_027849898.1">
    <property type="nucleotide sequence ID" value="NZ_BSOR01000016.1"/>
</dbReference>
<dbReference type="NCBIfam" id="TIGR00724">
    <property type="entry name" value="urea_amlyse_rel"/>
    <property type="match status" value="1"/>
</dbReference>
<comment type="caution">
    <text evidence="5">The sequence shown here is derived from an EMBL/GenBank/DDBJ whole genome shotgun (WGS) entry which is preliminary data.</text>
</comment>
<protein>
    <recommendedName>
        <fullName evidence="4">Carboxyltransferase domain-containing protein</fullName>
    </recommendedName>
</protein>
<keyword evidence="2" id="KW-0378">Hydrolase</keyword>
<dbReference type="SMART" id="SM00797">
    <property type="entry name" value="AHS2"/>
    <property type="match status" value="1"/>
</dbReference>
<organism evidence="5 6">
    <name type="scientific">Marinospirillum insulare</name>
    <dbReference type="NCBI Taxonomy" id="217169"/>
    <lineage>
        <taxon>Bacteria</taxon>
        <taxon>Pseudomonadati</taxon>
        <taxon>Pseudomonadota</taxon>
        <taxon>Gammaproteobacteria</taxon>
        <taxon>Oceanospirillales</taxon>
        <taxon>Oceanospirillaceae</taxon>
        <taxon>Marinospirillum</taxon>
    </lineage>
</organism>
<name>A0ABQ5ZVV5_9GAMM</name>
<proteinExistence type="predicted"/>
<keyword evidence="3" id="KW-0067">ATP-binding</keyword>
<dbReference type="SUPFAM" id="SSF50891">
    <property type="entry name" value="Cyclophilin-like"/>
    <property type="match status" value="1"/>
</dbReference>
<dbReference type="Proteomes" id="UP001156682">
    <property type="component" value="Unassembled WGS sequence"/>
</dbReference>
<dbReference type="InterPro" id="IPR052708">
    <property type="entry name" value="PxpC"/>
</dbReference>
<keyword evidence="6" id="KW-1185">Reference proteome</keyword>
<dbReference type="InterPro" id="IPR029000">
    <property type="entry name" value="Cyclophilin-like_dom_sf"/>
</dbReference>
<evidence type="ECO:0000256" key="2">
    <source>
        <dbReference type="ARBA" id="ARBA00022801"/>
    </source>
</evidence>
<dbReference type="Pfam" id="PF02626">
    <property type="entry name" value="CT_A_B"/>
    <property type="match status" value="1"/>
</dbReference>
<evidence type="ECO:0000313" key="6">
    <source>
        <dbReference type="Proteomes" id="UP001156682"/>
    </source>
</evidence>
<gene>
    <name evidence="5" type="ORF">GCM10007878_09920</name>
</gene>
<evidence type="ECO:0000256" key="1">
    <source>
        <dbReference type="ARBA" id="ARBA00022741"/>
    </source>
</evidence>
<keyword evidence="1" id="KW-0547">Nucleotide-binding</keyword>
<dbReference type="PANTHER" id="PTHR43309:SF4">
    <property type="entry name" value="CARBOXYLTRANSFERASE DOMAIN-CONTAINING PROTEIN"/>
    <property type="match status" value="1"/>
</dbReference>
<evidence type="ECO:0000256" key="3">
    <source>
        <dbReference type="ARBA" id="ARBA00022840"/>
    </source>
</evidence>
<accession>A0ABQ5ZVV5</accession>
<evidence type="ECO:0000259" key="4">
    <source>
        <dbReference type="SMART" id="SM00797"/>
    </source>
</evidence>
<dbReference type="Gene3D" id="2.40.100.10">
    <property type="entry name" value="Cyclophilin-like"/>
    <property type="match status" value="1"/>
</dbReference>
<feature type="domain" description="Carboxyltransferase" evidence="4">
    <location>
        <begin position="32"/>
        <end position="317"/>
    </location>
</feature>